<keyword evidence="4 6" id="KW-1133">Transmembrane helix</keyword>
<evidence type="ECO:0000256" key="2">
    <source>
        <dbReference type="ARBA" id="ARBA00008803"/>
    </source>
</evidence>
<dbReference type="GO" id="GO:0016020">
    <property type="term" value="C:membrane"/>
    <property type="evidence" value="ECO:0007669"/>
    <property type="project" value="UniProtKB-SubCell"/>
</dbReference>
<proteinExistence type="inferred from homology"/>
<organism evidence="8 9">
    <name type="scientific">Brassica napus</name>
    <name type="common">Rape</name>
    <dbReference type="NCBI Taxonomy" id="3708"/>
    <lineage>
        <taxon>Eukaryota</taxon>
        <taxon>Viridiplantae</taxon>
        <taxon>Streptophyta</taxon>
        <taxon>Embryophyta</taxon>
        <taxon>Tracheophyta</taxon>
        <taxon>Spermatophyta</taxon>
        <taxon>Magnoliopsida</taxon>
        <taxon>eudicotyledons</taxon>
        <taxon>Gunneridae</taxon>
        <taxon>Pentapetalae</taxon>
        <taxon>rosids</taxon>
        <taxon>malvids</taxon>
        <taxon>Brassicales</taxon>
        <taxon>Brassicaceae</taxon>
        <taxon>Brassiceae</taxon>
        <taxon>Brassica</taxon>
    </lineage>
</organism>
<reference evidence="7" key="3">
    <citation type="submission" date="2021-01" db="EMBL/GenBank/DDBJ databases">
        <authorList>
            <consortium name="Genoscope - CEA"/>
            <person name="William W."/>
        </authorList>
    </citation>
    <scope>NUCLEOTIDE SEQUENCE</scope>
</reference>
<dbReference type="EMBL" id="HG994370">
    <property type="protein sequence ID" value="CAF2062279.1"/>
    <property type="molecule type" value="Genomic_DNA"/>
</dbReference>
<protein>
    <submittedName>
        <fullName evidence="7">(rape) hypothetical protein</fullName>
    </submittedName>
    <submittedName>
        <fullName evidence="8">BnaC06g26220D protein</fullName>
    </submittedName>
</protein>
<feature type="transmembrane region" description="Helical" evidence="6">
    <location>
        <begin position="284"/>
        <end position="305"/>
    </location>
</feature>
<evidence type="ECO:0000313" key="7">
    <source>
        <dbReference type="EMBL" id="CAF2062279.1"/>
    </source>
</evidence>
<dbReference type="STRING" id="3708.A0A078GUL0"/>
<keyword evidence="9" id="KW-1185">Reference proteome</keyword>
<reference evidence="8" key="2">
    <citation type="submission" date="2014-06" db="EMBL/GenBank/DDBJ databases">
        <authorList>
            <person name="Genoscope - CEA"/>
        </authorList>
    </citation>
    <scope>NUCLEOTIDE SEQUENCE</scope>
</reference>
<keyword evidence="5 6" id="KW-0472">Membrane</keyword>
<dbReference type="Proteomes" id="UP000028999">
    <property type="component" value="Unassembled WGS sequence"/>
</dbReference>
<dbReference type="Proteomes" id="UP001295469">
    <property type="component" value="Chromosome C06"/>
</dbReference>
<evidence type="ECO:0000256" key="6">
    <source>
        <dbReference type="SAM" id="Phobius"/>
    </source>
</evidence>
<evidence type="ECO:0000256" key="5">
    <source>
        <dbReference type="ARBA" id="ARBA00023136"/>
    </source>
</evidence>
<name>A0A078GUL0_BRANA</name>
<comment type="subcellular location">
    <subcellularLocation>
        <location evidence="1">Membrane</location>
        <topology evidence="1">Multi-pass membrane protein</topology>
    </subcellularLocation>
</comment>
<evidence type="ECO:0000256" key="3">
    <source>
        <dbReference type="ARBA" id="ARBA00022692"/>
    </source>
</evidence>
<evidence type="ECO:0000256" key="4">
    <source>
        <dbReference type="ARBA" id="ARBA00022989"/>
    </source>
</evidence>
<sequence length="307" mass="35170">MLCWPFWCQTTLLRSRAVSSSVSAKTTFMVLVYAGKLLLPSLCALLNNYTPPTALIISFVLFLTISPPDSAERFHISAFLVSVLERNILEAEGPWFGNFIYVSVYYSVEVINLHRSLFPGFNHDEGRLMAPLTYNIISIILHLHSSFLFIVLIFLPELLNTFDSFFFGLPLRLDVYQIDIIKHSFLAKFNGIRPITYYEFLQALCEQLDKGKKVVKTLRYESHHGRHEIVVINHLGHEKTLKIRREDRKTNITVVPIAPACVVIRVLTPVYVAHLPYSPLPWKVSWMVLLSVITYIMLTSLKVLIGM</sequence>
<feature type="transmembrane region" description="Helical" evidence="6">
    <location>
        <begin position="95"/>
        <end position="114"/>
    </location>
</feature>
<comment type="similarity">
    <text evidence="2">Belongs to the TAPT1 family.</text>
</comment>
<feature type="transmembrane region" description="Helical" evidence="6">
    <location>
        <begin position="134"/>
        <end position="155"/>
    </location>
</feature>
<dbReference type="PANTHER" id="PTHR13317">
    <property type="entry name" value="TRANSMEMBRANE ANTERIOR POSTERIOR TRANSFORMATION PROTEIN 1 HOMOLOG"/>
    <property type="match status" value="1"/>
</dbReference>
<accession>A0A078GUL0</accession>
<dbReference type="Gramene" id="CDY28834">
    <property type="protein sequence ID" value="CDY28834"/>
    <property type="gene ID" value="GSBRNA2T00041502001"/>
</dbReference>
<evidence type="ECO:0000313" key="9">
    <source>
        <dbReference type="Proteomes" id="UP000028999"/>
    </source>
</evidence>
<evidence type="ECO:0000256" key="1">
    <source>
        <dbReference type="ARBA" id="ARBA00004141"/>
    </source>
</evidence>
<dbReference type="EMBL" id="LK032227">
    <property type="protein sequence ID" value="CDY28834.1"/>
    <property type="molecule type" value="Genomic_DNA"/>
</dbReference>
<dbReference type="PaxDb" id="3708-A0A078GUL0"/>
<dbReference type="Pfam" id="PF05346">
    <property type="entry name" value="DUF747"/>
    <property type="match status" value="1"/>
</dbReference>
<dbReference type="PANTHER" id="PTHR13317:SF4">
    <property type="entry name" value="TRANSMEMBRANE ANTERIOR POSTERIOR TRANSFORMATION PROTEIN 1 HOMOLOG"/>
    <property type="match status" value="1"/>
</dbReference>
<evidence type="ECO:0000313" key="8">
    <source>
        <dbReference type="EMBL" id="CDY28834.1"/>
    </source>
</evidence>
<reference evidence="8 9" key="1">
    <citation type="journal article" date="2014" name="Science">
        <title>Plant genetics. Early allopolyploid evolution in the post-Neolithic Brassica napus oilseed genome.</title>
        <authorList>
            <person name="Chalhoub B."/>
            <person name="Denoeud F."/>
            <person name="Liu S."/>
            <person name="Parkin I.A."/>
            <person name="Tang H."/>
            <person name="Wang X."/>
            <person name="Chiquet J."/>
            <person name="Belcram H."/>
            <person name="Tong C."/>
            <person name="Samans B."/>
            <person name="Correa M."/>
            <person name="Da Silva C."/>
            <person name="Just J."/>
            <person name="Falentin C."/>
            <person name="Koh C.S."/>
            <person name="Le Clainche I."/>
            <person name="Bernard M."/>
            <person name="Bento P."/>
            <person name="Noel B."/>
            <person name="Labadie K."/>
            <person name="Alberti A."/>
            <person name="Charles M."/>
            <person name="Arnaud D."/>
            <person name="Guo H."/>
            <person name="Daviaud C."/>
            <person name="Alamery S."/>
            <person name="Jabbari K."/>
            <person name="Zhao M."/>
            <person name="Edger P.P."/>
            <person name="Chelaifa H."/>
            <person name="Tack D."/>
            <person name="Lassalle G."/>
            <person name="Mestiri I."/>
            <person name="Schnel N."/>
            <person name="Le Paslier M.C."/>
            <person name="Fan G."/>
            <person name="Renault V."/>
            <person name="Bayer P.E."/>
            <person name="Golicz A.A."/>
            <person name="Manoli S."/>
            <person name="Lee T.H."/>
            <person name="Thi V.H."/>
            <person name="Chalabi S."/>
            <person name="Hu Q."/>
            <person name="Fan C."/>
            <person name="Tollenaere R."/>
            <person name="Lu Y."/>
            <person name="Battail C."/>
            <person name="Shen J."/>
            <person name="Sidebottom C.H."/>
            <person name="Wang X."/>
            <person name="Canaguier A."/>
            <person name="Chauveau A."/>
            <person name="Berard A."/>
            <person name="Deniot G."/>
            <person name="Guan M."/>
            <person name="Liu Z."/>
            <person name="Sun F."/>
            <person name="Lim Y.P."/>
            <person name="Lyons E."/>
            <person name="Town C.D."/>
            <person name="Bancroft I."/>
            <person name="Wang X."/>
            <person name="Meng J."/>
            <person name="Ma J."/>
            <person name="Pires J.C."/>
            <person name="King G.J."/>
            <person name="Brunel D."/>
            <person name="Delourme R."/>
            <person name="Renard M."/>
            <person name="Aury J.M."/>
            <person name="Adams K.L."/>
            <person name="Batley J."/>
            <person name="Snowdon R.J."/>
            <person name="Tost J."/>
            <person name="Edwards D."/>
            <person name="Zhou Y."/>
            <person name="Hua W."/>
            <person name="Sharpe A.G."/>
            <person name="Paterson A.H."/>
            <person name="Guan C."/>
            <person name="Wincker P."/>
        </authorList>
    </citation>
    <scope>NUCLEOTIDE SEQUENCE [LARGE SCALE GENOMIC DNA]</scope>
    <source>
        <strain evidence="9">cv. Darmor-bzh</strain>
    </source>
</reference>
<dbReference type="AlphaFoldDB" id="A0A078GUL0"/>
<dbReference type="InterPro" id="IPR008010">
    <property type="entry name" value="Tatp1"/>
</dbReference>
<keyword evidence="3 6" id="KW-0812">Transmembrane</keyword>
<feature type="transmembrane region" description="Helical" evidence="6">
    <location>
        <begin position="252"/>
        <end position="272"/>
    </location>
</feature>
<gene>
    <name evidence="8" type="primary">BnaC06g26220D</name>
    <name evidence="7" type="ORF">DARMORV10_C06P38100.1</name>
    <name evidence="8" type="ORF">GSBRNA2T00041502001</name>
</gene>